<dbReference type="OrthoDB" id="5409006at2759"/>
<sequence length="146" mass="16074">MSSSKATKAIAWALRGTKGDVGSVIERVQKGVDAIPALAQKVEKGEIIGDPHVTQRKDGSTDPLHVSGLLGKGNLKRSNRATSFHYYIETGELVFSDKKYPTLSLAGSADGADKIPAHQKASDWVWDETYSKYRYHDGQKWVWQEG</sequence>
<reference evidence="1" key="1">
    <citation type="submission" date="2019-07" db="EMBL/GenBank/DDBJ databases">
        <title>Hyphodiscus hymeniophilus genome sequencing and assembly.</title>
        <authorList>
            <person name="Kramer G."/>
            <person name="Nodwell J."/>
        </authorList>
    </citation>
    <scope>NUCLEOTIDE SEQUENCE</scope>
    <source>
        <strain evidence="1">ATCC 34498</strain>
    </source>
</reference>
<protein>
    <submittedName>
        <fullName evidence="1">Uncharacterized protein</fullName>
    </submittedName>
</protein>
<keyword evidence="2" id="KW-1185">Reference proteome</keyword>
<dbReference type="EMBL" id="VNKQ01000010">
    <property type="protein sequence ID" value="KAG0648455.1"/>
    <property type="molecule type" value="Genomic_DNA"/>
</dbReference>
<proteinExistence type="predicted"/>
<evidence type="ECO:0000313" key="1">
    <source>
        <dbReference type="EMBL" id="KAG0648455.1"/>
    </source>
</evidence>
<organism evidence="1 2">
    <name type="scientific">Hyphodiscus hymeniophilus</name>
    <dbReference type="NCBI Taxonomy" id="353542"/>
    <lineage>
        <taxon>Eukaryota</taxon>
        <taxon>Fungi</taxon>
        <taxon>Dikarya</taxon>
        <taxon>Ascomycota</taxon>
        <taxon>Pezizomycotina</taxon>
        <taxon>Leotiomycetes</taxon>
        <taxon>Helotiales</taxon>
        <taxon>Hyphodiscaceae</taxon>
        <taxon>Hyphodiscus</taxon>
    </lineage>
</organism>
<accession>A0A9P6VIA1</accession>
<name>A0A9P6VIA1_9HELO</name>
<dbReference type="AlphaFoldDB" id="A0A9P6VIA1"/>
<evidence type="ECO:0000313" key="2">
    <source>
        <dbReference type="Proteomes" id="UP000785200"/>
    </source>
</evidence>
<gene>
    <name evidence="1" type="ORF">D0Z07_5460</name>
</gene>
<dbReference type="Proteomes" id="UP000785200">
    <property type="component" value="Unassembled WGS sequence"/>
</dbReference>
<comment type="caution">
    <text evidence="1">The sequence shown here is derived from an EMBL/GenBank/DDBJ whole genome shotgun (WGS) entry which is preliminary data.</text>
</comment>